<feature type="compositionally biased region" description="Polar residues" evidence="1">
    <location>
        <begin position="17"/>
        <end position="38"/>
    </location>
</feature>
<evidence type="ECO:0000313" key="3">
    <source>
        <dbReference type="Proteomes" id="UP000827721"/>
    </source>
</evidence>
<dbReference type="Proteomes" id="UP000827721">
    <property type="component" value="Unassembled WGS sequence"/>
</dbReference>
<organism evidence="2 3">
    <name type="scientific">Xanthoceras sorbifolium</name>
    <dbReference type="NCBI Taxonomy" id="99658"/>
    <lineage>
        <taxon>Eukaryota</taxon>
        <taxon>Viridiplantae</taxon>
        <taxon>Streptophyta</taxon>
        <taxon>Embryophyta</taxon>
        <taxon>Tracheophyta</taxon>
        <taxon>Spermatophyta</taxon>
        <taxon>Magnoliopsida</taxon>
        <taxon>eudicotyledons</taxon>
        <taxon>Gunneridae</taxon>
        <taxon>Pentapetalae</taxon>
        <taxon>rosids</taxon>
        <taxon>malvids</taxon>
        <taxon>Sapindales</taxon>
        <taxon>Sapindaceae</taxon>
        <taxon>Xanthoceroideae</taxon>
        <taxon>Xanthoceras</taxon>
    </lineage>
</organism>
<keyword evidence="3" id="KW-1185">Reference proteome</keyword>
<gene>
    <name evidence="2" type="ORF">JRO89_XS04G0056100</name>
</gene>
<sequence>MAQTPDQQGADFEEGDNFSNEFETAENFSPTSMNQSESDLFGNQVAYHPLCRKRSRSGSRLADPIDSSMNRFSDVIKEAMDKITEAFKEFGQILATNKSNEHERLAYELQKMGIRPVDQVRVMKMFV</sequence>
<name>A0ABQ8I4C4_9ROSI</name>
<proteinExistence type="predicted"/>
<comment type="caution">
    <text evidence="2">The sequence shown here is derived from an EMBL/GenBank/DDBJ whole genome shotgun (WGS) entry which is preliminary data.</text>
</comment>
<protein>
    <submittedName>
        <fullName evidence="2">Uncharacterized protein</fullName>
    </submittedName>
</protein>
<evidence type="ECO:0000256" key="1">
    <source>
        <dbReference type="SAM" id="MobiDB-lite"/>
    </source>
</evidence>
<reference evidence="2 3" key="1">
    <citation type="submission" date="2021-02" db="EMBL/GenBank/DDBJ databases">
        <title>Plant Genome Project.</title>
        <authorList>
            <person name="Zhang R.-G."/>
        </authorList>
    </citation>
    <scope>NUCLEOTIDE SEQUENCE [LARGE SCALE GENOMIC DNA]</scope>
    <source>
        <tissue evidence="2">Leaves</tissue>
    </source>
</reference>
<feature type="region of interest" description="Disordered" evidence="1">
    <location>
        <begin position="1"/>
        <end position="39"/>
    </location>
</feature>
<accession>A0ABQ8I4C4</accession>
<dbReference type="EMBL" id="JAFEMO010000004">
    <property type="protein sequence ID" value="KAH7571455.1"/>
    <property type="molecule type" value="Genomic_DNA"/>
</dbReference>
<evidence type="ECO:0000313" key="2">
    <source>
        <dbReference type="EMBL" id="KAH7571455.1"/>
    </source>
</evidence>